<reference evidence="1" key="1">
    <citation type="submission" date="2020-01" db="EMBL/GenBank/DDBJ databases">
        <authorList>
            <person name="Meier V. D."/>
            <person name="Meier V D."/>
        </authorList>
    </citation>
    <scope>NUCLEOTIDE SEQUENCE</scope>
    <source>
        <strain evidence="1">HLG_WM_MAG_02</strain>
    </source>
</reference>
<organism evidence="1">
    <name type="scientific">uncultured Sulfurovum sp</name>
    <dbReference type="NCBI Taxonomy" id="269237"/>
    <lineage>
        <taxon>Bacteria</taxon>
        <taxon>Pseudomonadati</taxon>
        <taxon>Campylobacterota</taxon>
        <taxon>Epsilonproteobacteria</taxon>
        <taxon>Campylobacterales</taxon>
        <taxon>Sulfurovaceae</taxon>
        <taxon>Sulfurovum</taxon>
        <taxon>environmental samples</taxon>
    </lineage>
</organism>
<protein>
    <submittedName>
        <fullName evidence="1">Uncharacterized protein</fullName>
    </submittedName>
</protein>
<dbReference type="EMBL" id="CACVAZ010000092">
    <property type="protein sequence ID" value="CAA6814366.1"/>
    <property type="molecule type" value="Genomic_DNA"/>
</dbReference>
<name>A0A6S6T810_9BACT</name>
<proteinExistence type="predicted"/>
<sequence>MKYLIKVWDIILLVFAFSTTKHCDKLKLDSNDEDILRGTTSKKVVKPLSNE</sequence>
<dbReference type="AlphaFoldDB" id="A0A6S6T810"/>
<gene>
    <name evidence="1" type="ORF">HELGO_WM16811</name>
</gene>
<accession>A0A6S6T810</accession>
<evidence type="ECO:0000313" key="1">
    <source>
        <dbReference type="EMBL" id="CAA6814366.1"/>
    </source>
</evidence>